<evidence type="ECO:0000313" key="3">
    <source>
        <dbReference type="Proteomes" id="UP000214365"/>
    </source>
</evidence>
<proteinExistence type="predicted"/>
<protein>
    <submittedName>
        <fullName evidence="2">Uncharacterized protein</fullName>
    </submittedName>
</protein>
<sequence length="338" mass="37599">MEARALAQLLDEENHSVCLYSNSLQLLYLALWADYLLILRFFTAVIYNVRALPESLHTHIIRVESRIVNIAISIVQIVPGGAVAEKYRRRCSRDDSLESSLSSTDHADDLLAPRDSSLDSSGVPDMFLHQPDIAYLRPQAPRPPYRRHLENSRRPSSIISPLQPAVTNPRRNMMLDGTVSPPAFIEPIPRTPMPPIPTFIARMPLASVSDSIYSSCSTQLHAAQCDRPVNTSLERRPSAEAQTYADLLPKRSFDDANDPHPHSSKASPSSNTSPENPSSGNTSSHSDNFPLRFCQDLEHNTLAAMAQRYARIGHRRRSRSIRSSSAPIPPVTAKELKP</sequence>
<feature type="region of interest" description="Disordered" evidence="1">
    <location>
        <begin position="313"/>
        <end position="338"/>
    </location>
</feature>
<dbReference type="AlphaFoldDB" id="A0A225BEN9"/>
<comment type="caution">
    <text evidence="2">The sequence shown here is derived from an EMBL/GenBank/DDBJ whole genome shotgun (WGS) entry which is preliminary data.</text>
</comment>
<evidence type="ECO:0000313" key="2">
    <source>
        <dbReference type="EMBL" id="OKL64507.1"/>
    </source>
</evidence>
<dbReference type="GeneID" id="31000219"/>
<dbReference type="Proteomes" id="UP000214365">
    <property type="component" value="Unassembled WGS sequence"/>
</dbReference>
<name>A0A225BEN9_TALAT</name>
<keyword evidence="3" id="KW-1185">Reference proteome</keyword>
<dbReference type="EMBL" id="LFMY01000001">
    <property type="protein sequence ID" value="OKL64507.1"/>
    <property type="molecule type" value="Genomic_DNA"/>
</dbReference>
<organism evidence="2 3">
    <name type="scientific">Talaromyces atroroseus</name>
    <dbReference type="NCBI Taxonomy" id="1441469"/>
    <lineage>
        <taxon>Eukaryota</taxon>
        <taxon>Fungi</taxon>
        <taxon>Dikarya</taxon>
        <taxon>Ascomycota</taxon>
        <taxon>Pezizomycotina</taxon>
        <taxon>Eurotiomycetes</taxon>
        <taxon>Eurotiomycetidae</taxon>
        <taxon>Eurotiales</taxon>
        <taxon>Trichocomaceae</taxon>
        <taxon>Talaromyces</taxon>
        <taxon>Talaromyces sect. Trachyspermi</taxon>
    </lineage>
</organism>
<evidence type="ECO:0000256" key="1">
    <source>
        <dbReference type="SAM" id="MobiDB-lite"/>
    </source>
</evidence>
<dbReference type="OrthoDB" id="4227250at2759"/>
<dbReference type="RefSeq" id="XP_020124628.1">
    <property type="nucleotide sequence ID" value="XM_020260273.1"/>
</dbReference>
<feature type="compositionally biased region" description="Polar residues" evidence="1">
    <location>
        <begin position="154"/>
        <end position="170"/>
    </location>
</feature>
<feature type="region of interest" description="Disordered" evidence="1">
    <location>
        <begin position="94"/>
        <end position="117"/>
    </location>
</feature>
<feature type="region of interest" description="Disordered" evidence="1">
    <location>
        <begin position="251"/>
        <end position="287"/>
    </location>
</feature>
<feature type="compositionally biased region" description="Low complexity" evidence="1">
    <location>
        <begin position="264"/>
        <end position="284"/>
    </location>
</feature>
<feature type="region of interest" description="Disordered" evidence="1">
    <location>
        <begin position="137"/>
        <end position="171"/>
    </location>
</feature>
<accession>A0A225BEN9</accession>
<gene>
    <name evidence="2" type="ORF">UA08_00464</name>
</gene>
<feature type="compositionally biased region" description="Basic and acidic residues" evidence="1">
    <location>
        <begin position="251"/>
        <end position="261"/>
    </location>
</feature>
<reference evidence="2 3" key="1">
    <citation type="submission" date="2015-06" db="EMBL/GenBank/DDBJ databases">
        <title>Talaromyces atroroseus IBT 11181 draft genome.</title>
        <authorList>
            <person name="Rasmussen K.B."/>
            <person name="Rasmussen S."/>
            <person name="Petersen B."/>
            <person name="Sicheritz-Ponten T."/>
            <person name="Mortensen U.H."/>
            <person name="Thrane U."/>
        </authorList>
    </citation>
    <scope>NUCLEOTIDE SEQUENCE [LARGE SCALE GENOMIC DNA]</scope>
    <source>
        <strain evidence="2 3">IBT 11181</strain>
    </source>
</reference>